<accession>A0A544QUH5</accession>
<dbReference type="Proteomes" id="UP000317863">
    <property type="component" value="Unassembled WGS sequence"/>
</dbReference>
<keyword evidence="1" id="KW-0175">Coiled coil</keyword>
<dbReference type="InterPro" id="IPR011990">
    <property type="entry name" value="TPR-like_helical_dom_sf"/>
</dbReference>
<dbReference type="InterPro" id="IPR006597">
    <property type="entry name" value="Sel1-like"/>
</dbReference>
<gene>
    <name evidence="2" type="ORF">EXD82_07585</name>
</gene>
<dbReference type="RefSeq" id="WP_142536309.1">
    <property type="nucleotide sequence ID" value="NZ_SGJB01000012.1"/>
</dbReference>
<sequence length="562" mass="65394">MQLTIVENNQLTEIEKQEIDRQIEEIIDKHRGNSYEISRLVFESVTSLEASNSYSGELESQGILRRFSGMISGKNRDIQSKIDRNLYKSQYASQQILQKLAEQNLMSFELITAVNNKLNSSIIEVEDEINKIYGTLITFFKQTKSDIIQLENRVERLERNINLLNWTNTIEYQMWDVREYSELDKVEKLVCLVRDFYDITRGKWTTSDILLLKSAIAEIGLSPKEKISYEEFIRYILENSKAYEKLIDADISIIDSEDYKYESILSAISKNNMLKSKEKHIVDTITNELKNSNIEKSEDDVRYSLVRKYLNENNNIDIKRENVLFDFVIELLLNVSVFEYLVDDVYRNADIDFKNIDFETLKKYADRNNIEAKYILARIYLGEIDSDIETDEGKGIEILREAAELGHPGAQNDLGINYECGYGVEANNKEAVKWYRKAAEQGDENAQCNLGYMYECGYGVEQDKIEAVRWYRKAAEQGDALGQNLLGVMYECGEGVEEDYKEAVRWYRKAAEQGFDVAQFRLGKRYYYGNGVAQNKNEAKYWMEKAAEQGYDNAVKFLRDHF</sequence>
<dbReference type="SMART" id="SM00671">
    <property type="entry name" value="SEL1"/>
    <property type="match status" value="5"/>
</dbReference>
<organism evidence="2 3">
    <name type="scientific">Peptacetobacter hominis</name>
    <dbReference type="NCBI Taxonomy" id="2743610"/>
    <lineage>
        <taxon>Bacteria</taxon>
        <taxon>Bacillati</taxon>
        <taxon>Bacillota</taxon>
        <taxon>Clostridia</taxon>
        <taxon>Peptostreptococcales</taxon>
        <taxon>Peptostreptococcaceae</taxon>
        <taxon>Peptacetobacter</taxon>
    </lineage>
</organism>
<evidence type="ECO:0000256" key="1">
    <source>
        <dbReference type="SAM" id="Coils"/>
    </source>
</evidence>
<dbReference type="PANTHER" id="PTHR45011">
    <property type="entry name" value="DAP3-BINDING CELL DEATH ENHANCER 1"/>
    <property type="match status" value="1"/>
</dbReference>
<dbReference type="InterPro" id="IPR052748">
    <property type="entry name" value="ISR_Activator"/>
</dbReference>
<reference evidence="2 3" key="1">
    <citation type="submission" date="2019-02" db="EMBL/GenBank/DDBJ databases">
        <title>Peptostreptococcaceae bacterium ZHW00191 nov., a new bacterium isolated from the human gut.</title>
        <authorList>
            <person name="Zhou H.-W."/>
            <person name="Chen X.-J."/>
        </authorList>
    </citation>
    <scope>NUCLEOTIDE SEQUENCE [LARGE SCALE GENOMIC DNA]</scope>
    <source>
        <strain evidence="2 3">ZHW00191</strain>
    </source>
</reference>
<feature type="coiled-coil region" evidence="1">
    <location>
        <begin position="140"/>
        <end position="167"/>
    </location>
</feature>
<evidence type="ECO:0000313" key="3">
    <source>
        <dbReference type="Proteomes" id="UP000317863"/>
    </source>
</evidence>
<dbReference type="Gene3D" id="1.25.40.10">
    <property type="entry name" value="Tetratricopeptide repeat domain"/>
    <property type="match status" value="1"/>
</dbReference>
<keyword evidence="3" id="KW-1185">Reference proteome</keyword>
<dbReference type="OrthoDB" id="2243049at2"/>
<dbReference type="PANTHER" id="PTHR45011:SF1">
    <property type="entry name" value="DAP3-BINDING CELL DEATH ENHANCER 1"/>
    <property type="match status" value="1"/>
</dbReference>
<protein>
    <submittedName>
        <fullName evidence="2">Sel1 repeat family protein</fullName>
    </submittedName>
</protein>
<evidence type="ECO:0000313" key="2">
    <source>
        <dbReference type="EMBL" id="TQQ84335.1"/>
    </source>
</evidence>
<comment type="caution">
    <text evidence="2">The sequence shown here is derived from an EMBL/GenBank/DDBJ whole genome shotgun (WGS) entry which is preliminary data.</text>
</comment>
<name>A0A544QUH5_9FIRM</name>
<dbReference type="EMBL" id="SGJB01000012">
    <property type="protein sequence ID" value="TQQ84335.1"/>
    <property type="molecule type" value="Genomic_DNA"/>
</dbReference>
<dbReference type="SUPFAM" id="SSF81901">
    <property type="entry name" value="HCP-like"/>
    <property type="match status" value="1"/>
</dbReference>
<dbReference type="AlphaFoldDB" id="A0A544QUH5"/>
<dbReference type="Pfam" id="PF08238">
    <property type="entry name" value="Sel1"/>
    <property type="match status" value="5"/>
</dbReference>
<proteinExistence type="predicted"/>